<dbReference type="InterPro" id="IPR019812">
    <property type="entry name" value="Hydgase_assmbl_chp_CS"/>
</dbReference>
<dbReference type="Gene3D" id="2.30.30.140">
    <property type="match status" value="1"/>
</dbReference>
<dbReference type="GO" id="GO:0005506">
    <property type="term" value="F:iron ion binding"/>
    <property type="evidence" value="ECO:0007669"/>
    <property type="project" value="TreeGrafter"/>
</dbReference>
<sequence>MCLAIPMRVAELLDGERARVEAGGVENAVSLALVDGVAVGDYVIVHVGFAIARLDAAEAEKTLALFAEIAAHLARQERSGGEIPQ</sequence>
<name>A0A1F6TSL1_9PROT</name>
<evidence type="ECO:0000313" key="3">
    <source>
        <dbReference type="Proteomes" id="UP000178885"/>
    </source>
</evidence>
<dbReference type="SUPFAM" id="SSF159127">
    <property type="entry name" value="HupF/HypC-like"/>
    <property type="match status" value="1"/>
</dbReference>
<comment type="similarity">
    <text evidence="1">Belongs to the HupF/HypC family.</text>
</comment>
<dbReference type="AlphaFoldDB" id="A0A1F6TSL1"/>
<reference evidence="2 3" key="1">
    <citation type="journal article" date="2016" name="Nat. Commun.">
        <title>Thousands of microbial genomes shed light on interconnected biogeochemical processes in an aquifer system.</title>
        <authorList>
            <person name="Anantharaman K."/>
            <person name="Brown C.T."/>
            <person name="Hug L.A."/>
            <person name="Sharon I."/>
            <person name="Castelle C.J."/>
            <person name="Probst A.J."/>
            <person name="Thomas B.C."/>
            <person name="Singh A."/>
            <person name="Wilkins M.J."/>
            <person name="Karaoz U."/>
            <person name="Brodie E.L."/>
            <person name="Williams K.H."/>
            <person name="Hubbard S.S."/>
            <person name="Banfield J.F."/>
        </authorList>
    </citation>
    <scope>NUCLEOTIDE SEQUENCE [LARGE SCALE GENOMIC DNA]</scope>
</reference>
<organism evidence="2 3">
    <name type="scientific">Candidatus Muproteobacteria bacterium RBG_16_65_34</name>
    <dbReference type="NCBI Taxonomy" id="1817760"/>
    <lineage>
        <taxon>Bacteria</taxon>
        <taxon>Pseudomonadati</taxon>
        <taxon>Pseudomonadota</taxon>
        <taxon>Candidatus Muproteobacteria</taxon>
    </lineage>
</organism>
<comment type="caution">
    <text evidence="2">The sequence shown here is derived from an EMBL/GenBank/DDBJ whole genome shotgun (WGS) entry which is preliminary data.</text>
</comment>
<dbReference type="Pfam" id="PF01455">
    <property type="entry name" value="HupF_HypC"/>
    <property type="match status" value="1"/>
</dbReference>
<dbReference type="STRING" id="1817760.A2151_05325"/>
<dbReference type="GO" id="GO:1902670">
    <property type="term" value="F:carbon dioxide binding"/>
    <property type="evidence" value="ECO:0007669"/>
    <property type="project" value="TreeGrafter"/>
</dbReference>
<dbReference type="NCBIfam" id="TIGR00074">
    <property type="entry name" value="hypC_hupF"/>
    <property type="match status" value="1"/>
</dbReference>
<dbReference type="InterPro" id="IPR001109">
    <property type="entry name" value="Hydrogenase_HupF/HypC"/>
</dbReference>
<dbReference type="PANTHER" id="PTHR35177">
    <property type="entry name" value="HYDROGENASE MATURATION FACTOR HYBG"/>
    <property type="match status" value="1"/>
</dbReference>
<evidence type="ECO:0000256" key="1">
    <source>
        <dbReference type="ARBA" id="ARBA00006018"/>
    </source>
</evidence>
<dbReference type="Proteomes" id="UP000178885">
    <property type="component" value="Unassembled WGS sequence"/>
</dbReference>
<dbReference type="EMBL" id="MFSU01000039">
    <property type="protein sequence ID" value="OGI48049.1"/>
    <property type="molecule type" value="Genomic_DNA"/>
</dbReference>
<dbReference type="PANTHER" id="PTHR35177:SF2">
    <property type="entry name" value="HYDROGENASE MATURATION FACTOR HYBG"/>
    <property type="match status" value="1"/>
</dbReference>
<dbReference type="GO" id="GO:0051604">
    <property type="term" value="P:protein maturation"/>
    <property type="evidence" value="ECO:0007669"/>
    <property type="project" value="TreeGrafter"/>
</dbReference>
<accession>A0A1F6TSL1</accession>
<gene>
    <name evidence="2" type="ORF">A2151_05325</name>
</gene>
<dbReference type="PROSITE" id="PS01097">
    <property type="entry name" value="HUPF_HYPC"/>
    <property type="match status" value="1"/>
</dbReference>
<dbReference type="PRINTS" id="PR00445">
    <property type="entry name" value="HUPFHYPC"/>
</dbReference>
<dbReference type="FunFam" id="2.30.30.140:FF:000022">
    <property type="entry name" value="Hydrogenase assembly chaperone HybG"/>
    <property type="match status" value="1"/>
</dbReference>
<evidence type="ECO:0000313" key="2">
    <source>
        <dbReference type="EMBL" id="OGI48049.1"/>
    </source>
</evidence>
<proteinExistence type="inferred from homology"/>
<protein>
    <submittedName>
        <fullName evidence="2">Hydrogenase assembly protein HupF</fullName>
    </submittedName>
</protein>